<dbReference type="AlphaFoldDB" id="A0AAD2GYJ6"/>
<evidence type="ECO:0000313" key="2">
    <source>
        <dbReference type="Proteomes" id="UP001295794"/>
    </source>
</evidence>
<evidence type="ECO:0000313" key="1">
    <source>
        <dbReference type="EMBL" id="CAK5265627.1"/>
    </source>
</evidence>
<keyword evidence="2" id="KW-1185">Reference proteome</keyword>
<proteinExistence type="predicted"/>
<sequence>MASMVRWSFAMNGWAIPGQNTSRSPPASDLRHPWFGHDAERTTCLVVDQLVFAVVLLEHREEVHHVRVLGAEKLTSSSKQSPVPSNARTRVRCLCVGGTVRSRLNR</sequence>
<dbReference type="EMBL" id="CAVNYO010000096">
    <property type="protein sequence ID" value="CAK5265627.1"/>
    <property type="molecule type" value="Genomic_DNA"/>
</dbReference>
<accession>A0AAD2GYJ6</accession>
<gene>
    <name evidence="1" type="ORF">MYCIT1_LOCUS6761</name>
</gene>
<name>A0AAD2GYJ6_9AGAR</name>
<organism evidence="1 2">
    <name type="scientific">Mycena citricolor</name>
    <dbReference type="NCBI Taxonomy" id="2018698"/>
    <lineage>
        <taxon>Eukaryota</taxon>
        <taxon>Fungi</taxon>
        <taxon>Dikarya</taxon>
        <taxon>Basidiomycota</taxon>
        <taxon>Agaricomycotina</taxon>
        <taxon>Agaricomycetes</taxon>
        <taxon>Agaricomycetidae</taxon>
        <taxon>Agaricales</taxon>
        <taxon>Marasmiineae</taxon>
        <taxon>Mycenaceae</taxon>
        <taxon>Mycena</taxon>
    </lineage>
</organism>
<protein>
    <submittedName>
        <fullName evidence="1">Uncharacterized protein</fullName>
    </submittedName>
</protein>
<reference evidence="1" key="1">
    <citation type="submission" date="2023-11" db="EMBL/GenBank/DDBJ databases">
        <authorList>
            <person name="De Vega J J."/>
            <person name="De Vega J J."/>
        </authorList>
    </citation>
    <scope>NUCLEOTIDE SEQUENCE</scope>
</reference>
<comment type="caution">
    <text evidence="1">The sequence shown here is derived from an EMBL/GenBank/DDBJ whole genome shotgun (WGS) entry which is preliminary data.</text>
</comment>
<dbReference type="Proteomes" id="UP001295794">
    <property type="component" value="Unassembled WGS sequence"/>
</dbReference>
<feature type="non-terminal residue" evidence="1">
    <location>
        <position position="1"/>
    </location>
</feature>